<dbReference type="AlphaFoldDB" id="A0A8J3IKZ8"/>
<sequence>MSIAVVAVNPVIETGGQIAAIVICLFTLLLVVVSLALHFALAFAFTWVRDKSELIKKPRPGLESMNKATEAALEGVEPTAIENPVVRTVATVPVKVHAVEQKVDQVSDRVAGALIELRARTFQAQAIARAFLAPGLIRRKSASSLVDKEGLEFNSPGYRRLMEEQAPEIPVAPESGEGYAKTVTAAQLKNVPSR</sequence>
<keyword evidence="1" id="KW-1133">Transmembrane helix</keyword>
<proteinExistence type="predicted"/>
<dbReference type="Proteomes" id="UP000597444">
    <property type="component" value="Unassembled WGS sequence"/>
</dbReference>
<accession>A0A8J3IKZ8</accession>
<keyword evidence="1" id="KW-0472">Membrane</keyword>
<dbReference type="EMBL" id="BNJK01000001">
    <property type="protein sequence ID" value="GHO92116.1"/>
    <property type="molecule type" value="Genomic_DNA"/>
</dbReference>
<keyword evidence="3" id="KW-1185">Reference proteome</keyword>
<name>A0A8J3IKZ8_9CHLR</name>
<feature type="transmembrane region" description="Helical" evidence="1">
    <location>
        <begin position="18"/>
        <end position="48"/>
    </location>
</feature>
<dbReference type="RefSeq" id="WP_220202974.1">
    <property type="nucleotide sequence ID" value="NZ_BNJK01000001.1"/>
</dbReference>
<reference evidence="2" key="1">
    <citation type="submission" date="2020-10" db="EMBL/GenBank/DDBJ databases">
        <title>Taxonomic study of unclassified bacteria belonging to the class Ktedonobacteria.</title>
        <authorList>
            <person name="Yabe S."/>
            <person name="Wang C.M."/>
            <person name="Zheng Y."/>
            <person name="Sakai Y."/>
            <person name="Cavaletti L."/>
            <person name="Monciardini P."/>
            <person name="Donadio S."/>
        </authorList>
    </citation>
    <scope>NUCLEOTIDE SEQUENCE</scope>
    <source>
        <strain evidence="2">ID150040</strain>
    </source>
</reference>
<gene>
    <name evidence="2" type="ORF">KSF_021640</name>
</gene>
<evidence type="ECO:0000313" key="2">
    <source>
        <dbReference type="EMBL" id="GHO92116.1"/>
    </source>
</evidence>
<comment type="caution">
    <text evidence="2">The sequence shown here is derived from an EMBL/GenBank/DDBJ whole genome shotgun (WGS) entry which is preliminary data.</text>
</comment>
<evidence type="ECO:0000313" key="3">
    <source>
        <dbReference type="Proteomes" id="UP000597444"/>
    </source>
</evidence>
<organism evidence="2 3">
    <name type="scientific">Reticulibacter mediterranei</name>
    <dbReference type="NCBI Taxonomy" id="2778369"/>
    <lineage>
        <taxon>Bacteria</taxon>
        <taxon>Bacillati</taxon>
        <taxon>Chloroflexota</taxon>
        <taxon>Ktedonobacteria</taxon>
        <taxon>Ktedonobacterales</taxon>
        <taxon>Reticulibacteraceae</taxon>
        <taxon>Reticulibacter</taxon>
    </lineage>
</organism>
<protein>
    <submittedName>
        <fullName evidence="2">Uncharacterized protein</fullName>
    </submittedName>
</protein>
<evidence type="ECO:0000256" key="1">
    <source>
        <dbReference type="SAM" id="Phobius"/>
    </source>
</evidence>
<keyword evidence="1" id="KW-0812">Transmembrane</keyword>